<protein>
    <submittedName>
        <fullName evidence="1">Uncharacterized protein</fullName>
    </submittedName>
</protein>
<sequence length="96" mass="10956">MEKVTEFYLVEVNANGEESPLTQNFANGFTRTSTVSSAFKFEAEDEAKQACSLQNMLAKIFKNGTKTYYVKQEIERNKFDEKGEPYVEHVVEGDTE</sequence>
<evidence type="ECO:0000313" key="2">
    <source>
        <dbReference type="Proteomes" id="UP000242752"/>
    </source>
</evidence>
<dbReference type="RefSeq" id="WP_103358212.1">
    <property type="nucleotide sequence ID" value="NZ_PPRF01000039.1"/>
</dbReference>
<dbReference type="EMBL" id="PPRF01000039">
    <property type="protein sequence ID" value="PNZ27379.1"/>
    <property type="molecule type" value="Genomic_DNA"/>
</dbReference>
<dbReference type="AlphaFoldDB" id="A0A2K3YP60"/>
<keyword evidence="2" id="KW-1185">Reference proteome</keyword>
<gene>
    <name evidence="1" type="ORF">CD122_06640</name>
</gene>
<name>A0A2K3YP60_9STAP</name>
<reference evidence="1 2" key="1">
    <citation type="submission" date="2017-08" db="EMBL/GenBank/DDBJ databases">
        <title>Draft genome sequences of 64 type strains of genus Staph aureus.</title>
        <authorList>
            <person name="Cole K."/>
            <person name="Golubchik T."/>
            <person name="Russell J."/>
            <person name="Foster D."/>
            <person name="Llewelyn M."/>
            <person name="Wilson D."/>
            <person name="Crook D."/>
            <person name="Paul J."/>
        </authorList>
    </citation>
    <scope>NUCLEOTIDE SEQUENCE [LARGE SCALE GENOMIC DNA]</scope>
    <source>
        <strain evidence="1 2">DSM 21968</strain>
    </source>
</reference>
<dbReference type="OrthoDB" id="2399989at2"/>
<organism evidence="1 2">
    <name type="scientific">Staphylococcus rostri</name>
    <dbReference type="NCBI Taxonomy" id="522262"/>
    <lineage>
        <taxon>Bacteria</taxon>
        <taxon>Bacillati</taxon>
        <taxon>Bacillota</taxon>
        <taxon>Bacilli</taxon>
        <taxon>Bacillales</taxon>
        <taxon>Staphylococcaceae</taxon>
        <taxon>Staphylococcus</taxon>
    </lineage>
</organism>
<proteinExistence type="predicted"/>
<accession>A0A2K3YP60</accession>
<dbReference type="Proteomes" id="UP000242752">
    <property type="component" value="Unassembled WGS sequence"/>
</dbReference>
<comment type="caution">
    <text evidence="1">The sequence shown here is derived from an EMBL/GenBank/DDBJ whole genome shotgun (WGS) entry which is preliminary data.</text>
</comment>
<evidence type="ECO:0000313" key="1">
    <source>
        <dbReference type="EMBL" id="PNZ27379.1"/>
    </source>
</evidence>